<dbReference type="InParanoid" id="H2YGP1"/>
<dbReference type="PROSITE" id="PS50132">
    <property type="entry name" value="RGS"/>
    <property type="match status" value="1"/>
</dbReference>
<organism evidence="2 3">
    <name type="scientific">Ciona savignyi</name>
    <name type="common">Pacific transparent sea squirt</name>
    <dbReference type="NCBI Taxonomy" id="51511"/>
    <lineage>
        <taxon>Eukaryota</taxon>
        <taxon>Metazoa</taxon>
        <taxon>Chordata</taxon>
        <taxon>Tunicata</taxon>
        <taxon>Ascidiacea</taxon>
        <taxon>Phlebobranchia</taxon>
        <taxon>Cionidae</taxon>
        <taxon>Ciona</taxon>
    </lineage>
</organism>
<dbReference type="eggNOG" id="KOG3589">
    <property type="taxonomic scope" value="Eukaryota"/>
</dbReference>
<evidence type="ECO:0000313" key="2">
    <source>
        <dbReference type="Ensembl" id="ENSCSAVP00000004490.1"/>
    </source>
</evidence>
<dbReference type="Ensembl" id="ENSCSAVT00000004556.1">
    <property type="protein sequence ID" value="ENSCSAVP00000004490.1"/>
    <property type="gene ID" value="ENSCSAVG00000002660.1"/>
</dbReference>
<evidence type="ECO:0000259" key="1">
    <source>
        <dbReference type="PROSITE" id="PS50132"/>
    </source>
</evidence>
<dbReference type="PRINTS" id="PR01301">
    <property type="entry name" value="RGSPROTEIN"/>
</dbReference>
<reference evidence="2" key="3">
    <citation type="submission" date="2025-09" db="UniProtKB">
        <authorList>
            <consortium name="Ensembl"/>
        </authorList>
    </citation>
    <scope>IDENTIFICATION</scope>
</reference>
<dbReference type="PANTHER" id="PTHR10845:SF259">
    <property type="entry name" value="RGS DOMAIN-CONTAINING PROTEIN-RELATED"/>
    <property type="match status" value="1"/>
</dbReference>
<name>H2YGP1_CIOSA</name>
<reference evidence="3" key="1">
    <citation type="submission" date="2003-08" db="EMBL/GenBank/DDBJ databases">
        <authorList>
            <person name="Birren B."/>
            <person name="Nusbaum C."/>
            <person name="Abebe A."/>
            <person name="Abouelleil A."/>
            <person name="Adekoya E."/>
            <person name="Ait-zahra M."/>
            <person name="Allen N."/>
            <person name="Allen T."/>
            <person name="An P."/>
            <person name="Anderson M."/>
            <person name="Anderson S."/>
            <person name="Arachchi H."/>
            <person name="Armbruster J."/>
            <person name="Bachantsang P."/>
            <person name="Baldwin J."/>
            <person name="Barry A."/>
            <person name="Bayul T."/>
            <person name="Blitshsteyn B."/>
            <person name="Bloom T."/>
            <person name="Blye J."/>
            <person name="Boguslavskiy L."/>
            <person name="Borowsky M."/>
            <person name="Boukhgalter B."/>
            <person name="Brunache A."/>
            <person name="Butler J."/>
            <person name="Calixte N."/>
            <person name="Calvo S."/>
            <person name="Camarata J."/>
            <person name="Campo K."/>
            <person name="Chang J."/>
            <person name="Cheshatsang Y."/>
            <person name="Citroen M."/>
            <person name="Collymore A."/>
            <person name="Considine T."/>
            <person name="Cook A."/>
            <person name="Cooke P."/>
            <person name="Corum B."/>
            <person name="Cuomo C."/>
            <person name="David R."/>
            <person name="Dawoe T."/>
            <person name="Degray S."/>
            <person name="Dodge S."/>
            <person name="Dooley K."/>
            <person name="Dorje P."/>
            <person name="Dorjee K."/>
            <person name="Dorris L."/>
            <person name="Duffey N."/>
            <person name="Dupes A."/>
            <person name="Elkins T."/>
            <person name="Engels R."/>
            <person name="Erickson J."/>
            <person name="Farina A."/>
            <person name="Faro S."/>
            <person name="Ferreira P."/>
            <person name="Fischer H."/>
            <person name="Fitzgerald M."/>
            <person name="Foley K."/>
            <person name="Gage D."/>
            <person name="Galagan J."/>
            <person name="Gearin G."/>
            <person name="Gnerre S."/>
            <person name="Gnirke A."/>
            <person name="Goyette A."/>
            <person name="Graham J."/>
            <person name="Grandbois E."/>
            <person name="Gyaltsen K."/>
            <person name="Hafez N."/>
            <person name="Hagopian D."/>
            <person name="Hagos B."/>
            <person name="Hall J."/>
            <person name="Hatcher B."/>
            <person name="Heller A."/>
            <person name="Higgins H."/>
            <person name="Honan T."/>
            <person name="Horn A."/>
            <person name="Houde N."/>
            <person name="Hughes L."/>
            <person name="Hulme W."/>
            <person name="Husby E."/>
            <person name="Iliev I."/>
            <person name="Jaffe D."/>
            <person name="Jones C."/>
            <person name="Kamal M."/>
            <person name="Kamat A."/>
            <person name="Kamvysselis M."/>
            <person name="Karlsson E."/>
            <person name="Kells C."/>
            <person name="Kieu A."/>
            <person name="Kisner P."/>
            <person name="Kodira C."/>
            <person name="Kulbokas E."/>
            <person name="Labutti K."/>
            <person name="Lama D."/>
            <person name="Landers T."/>
            <person name="Leger J."/>
            <person name="Levine S."/>
            <person name="Lewis D."/>
            <person name="Lewis T."/>
            <person name="Lindblad-toh K."/>
            <person name="Liu X."/>
            <person name="Lokyitsang T."/>
            <person name="Lokyitsang Y."/>
            <person name="Lucien O."/>
            <person name="Lui A."/>
            <person name="Ma L.J."/>
            <person name="Mabbitt R."/>
            <person name="Macdonald J."/>
            <person name="Maclean C."/>
            <person name="Major J."/>
            <person name="Manning J."/>
            <person name="Marabella R."/>
            <person name="Maru K."/>
            <person name="Matthews C."/>
            <person name="Mauceli E."/>
            <person name="Mccarthy M."/>
            <person name="Mcdonough S."/>
            <person name="Mcghee T."/>
            <person name="Meldrim J."/>
            <person name="Meneus L."/>
            <person name="Mesirov J."/>
            <person name="Mihalev A."/>
            <person name="Mihova T."/>
            <person name="Mikkelsen T."/>
            <person name="Mlenga V."/>
            <person name="Moru K."/>
            <person name="Mozes J."/>
            <person name="Mulrain L."/>
            <person name="Munson G."/>
            <person name="Naylor J."/>
            <person name="Newes C."/>
            <person name="Nguyen C."/>
            <person name="Nguyen N."/>
            <person name="Nguyen T."/>
            <person name="Nicol R."/>
            <person name="Nielsen C."/>
            <person name="Nizzari M."/>
            <person name="Norbu C."/>
            <person name="Norbu N."/>
            <person name="O'donnell P."/>
            <person name="Okoawo O."/>
            <person name="O'leary S."/>
            <person name="Omotosho B."/>
            <person name="O'neill K."/>
            <person name="Osman S."/>
            <person name="Parker S."/>
            <person name="Perrin D."/>
            <person name="Phunkhang P."/>
            <person name="Piqani B."/>
            <person name="Purcell S."/>
            <person name="Rachupka T."/>
            <person name="Ramasamy U."/>
            <person name="Rameau R."/>
            <person name="Ray V."/>
            <person name="Raymond C."/>
            <person name="Retta R."/>
            <person name="Richardson S."/>
            <person name="Rise C."/>
            <person name="Rodriguez J."/>
            <person name="Rogers J."/>
            <person name="Rogov P."/>
            <person name="Rutman M."/>
            <person name="Schupbach R."/>
            <person name="Seaman C."/>
            <person name="Settipalli S."/>
            <person name="Sharpe T."/>
            <person name="Sheridan J."/>
            <person name="Sherpa N."/>
            <person name="Shi J."/>
            <person name="Smirnov S."/>
            <person name="Smith C."/>
            <person name="Sougnez C."/>
            <person name="Spencer B."/>
            <person name="Stalker J."/>
            <person name="Stange-thomann N."/>
            <person name="Stavropoulos S."/>
            <person name="Stetson K."/>
            <person name="Stone C."/>
            <person name="Stone S."/>
            <person name="Stubbs M."/>
            <person name="Talamas J."/>
            <person name="Tchuinga P."/>
            <person name="Tenzing P."/>
            <person name="Tesfaye S."/>
            <person name="Theodore J."/>
            <person name="Thoulutsang Y."/>
            <person name="Topham K."/>
            <person name="Towey S."/>
            <person name="Tsamla T."/>
            <person name="Tsomo N."/>
            <person name="Vallee D."/>
            <person name="Vassiliev H."/>
            <person name="Venkataraman V."/>
            <person name="Vinson J."/>
            <person name="Vo A."/>
            <person name="Wade C."/>
            <person name="Wang S."/>
            <person name="Wangchuk T."/>
            <person name="Wangdi T."/>
            <person name="Whittaker C."/>
            <person name="Wilkinson J."/>
            <person name="Wu Y."/>
            <person name="Wyman D."/>
            <person name="Yadav S."/>
            <person name="Yang S."/>
            <person name="Yang X."/>
            <person name="Yeager S."/>
            <person name="Yee E."/>
            <person name="Young G."/>
            <person name="Zainoun J."/>
            <person name="Zembeck L."/>
            <person name="Zimmer A."/>
            <person name="Zody M."/>
            <person name="Lander E."/>
        </authorList>
    </citation>
    <scope>NUCLEOTIDE SEQUENCE [LARGE SCALE GENOMIC DNA]</scope>
</reference>
<dbReference type="Pfam" id="PF00615">
    <property type="entry name" value="RGS"/>
    <property type="match status" value="1"/>
</dbReference>
<sequence>THDRKGETELKQNLKNWFNRKHDDIVSNVNDKPPQSPKTINPPKSLSTGWLLKYKAAENHVFRQLKRSTSLRKTEAKTCEHCVYSSQTLAEVLKRKASASAFRSFLQSEFSDENILFYLDVETYKQGKGSRRHKVALKIYEQYLMEGAANEVNIDAKTRNATKSGLSSPCSTTFDQAQDVIFRLMETDSFRRFQITEFRKCKCSSRA</sequence>
<dbReference type="HOGENOM" id="CLU_1590119_0_0_1"/>
<proteinExistence type="predicted"/>
<dbReference type="InterPro" id="IPR016137">
    <property type="entry name" value="RGS"/>
</dbReference>
<dbReference type="InterPro" id="IPR044926">
    <property type="entry name" value="RGS_subdomain_2"/>
</dbReference>
<reference evidence="2" key="2">
    <citation type="submission" date="2025-08" db="UniProtKB">
        <authorList>
            <consortium name="Ensembl"/>
        </authorList>
    </citation>
    <scope>IDENTIFICATION</scope>
</reference>
<dbReference type="AlphaFoldDB" id="H2YGP1"/>
<dbReference type="SMART" id="SM00315">
    <property type="entry name" value="RGS"/>
    <property type="match status" value="1"/>
</dbReference>
<dbReference type="InterPro" id="IPR036305">
    <property type="entry name" value="RGS_sf"/>
</dbReference>
<dbReference type="Gene3D" id="1.10.167.10">
    <property type="entry name" value="Regulator of G-protein Signalling 4, domain 2"/>
    <property type="match status" value="1"/>
</dbReference>
<protein>
    <recommendedName>
        <fullName evidence="1">RGS domain-containing protein</fullName>
    </recommendedName>
</protein>
<feature type="domain" description="RGS" evidence="1">
    <location>
        <begin position="88"/>
        <end position="193"/>
    </location>
</feature>
<dbReference type="FunFam" id="1.10.167.10:FF:000001">
    <property type="entry name" value="Putative regulator of g-protein signaling 12"/>
    <property type="match status" value="1"/>
</dbReference>
<dbReference type="STRING" id="51511.ENSCSAVP00000004490"/>
<dbReference type="SUPFAM" id="SSF48097">
    <property type="entry name" value="Regulator of G-protein signaling, RGS"/>
    <property type="match status" value="1"/>
</dbReference>
<dbReference type="OMA" id="EFRKCKC"/>
<dbReference type="GeneTree" id="ENSGT00940000157316"/>
<evidence type="ECO:0000313" key="3">
    <source>
        <dbReference type="Proteomes" id="UP000007875"/>
    </source>
</evidence>
<accession>H2YGP1</accession>
<keyword evidence="3" id="KW-1185">Reference proteome</keyword>
<dbReference type="Proteomes" id="UP000007875">
    <property type="component" value="Unassembled WGS sequence"/>
</dbReference>
<dbReference type="PANTHER" id="PTHR10845">
    <property type="entry name" value="REGULATOR OF G PROTEIN SIGNALING"/>
    <property type="match status" value="1"/>
</dbReference>